<name>A0A0U2W4C3_9BACL</name>
<dbReference type="PATRIC" id="fig|162209.4.peg.2099"/>
<dbReference type="KEGG" id="pnp:IJ22_19830"/>
<dbReference type="Proteomes" id="UP000061660">
    <property type="component" value="Chromosome"/>
</dbReference>
<reference evidence="2" key="1">
    <citation type="submission" date="2015-12" db="EMBL/GenBank/DDBJ databases">
        <title>Complete genome sequences of two moderately thermophilic Paenibacillus species.</title>
        <authorList>
            <person name="Butler R.III."/>
            <person name="Wang J."/>
            <person name="Stark B.C."/>
            <person name="Pombert J.-F."/>
        </authorList>
    </citation>
    <scope>NUCLEOTIDE SEQUENCE [LARGE SCALE GENOMIC DNA]</scope>
    <source>
        <strain evidence="2">32O-Y</strain>
    </source>
</reference>
<organism evidence="1 2">
    <name type="scientific">Paenibacillus naphthalenovorans</name>
    <dbReference type="NCBI Taxonomy" id="162209"/>
    <lineage>
        <taxon>Bacteria</taxon>
        <taxon>Bacillati</taxon>
        <taxon>Bacillota</taxon>
        <taxon>Bacilli</taxon>
        <taxon>Bacillales</taxon>
        <taxon>Paenibacillaceae</taxon>
        <taxon>Paenibacillus</taxon>
    </lineage>
</organism>
<protein>
    <submittedName>
        <fullName evidence="1">Uncharacterized protein</fullName>
    </submittedName>
</protein>
<keyword evidence="2" id="KW-1185">Reference proteome</keyword>
<dbReference type="STRING" id="162209.IJ22_19830"/>
<dbReference type="OrthoDB" id="155529at2"/>
<dbReference type="AlphaFoldDB" id="A0A0U2W4C3"/>
<dbReference type="EMBL" id="CP013652">
    <property type="protein sequence ID" value="ALS22357.1"/>
    <property type="molecule type" value="Genomic_DNA"/>
</dbReference>
<dbReference type="RefSeq" id="WP_160327369.1">
    <property type="nucleotide sequence ID" value="NZ_CP013652.1"/>
</dbReference>
<proteinExistence type="predicted"/>
<evidence type="ECO:0000313" key="2">
    <source>
        <dbReference type="Proteomes" id="UP000061660"/>
    </source>
</evidence>
<sequence length="58" mass="6601">MEMKMKVMTFNIPHGQGIDGKVNLNRIAGIIEESEADLYRDFPLYPNNSISLETFVPD</sequence>
<accession>A0A0U2W4C3</accession>
<gene>
    <name evidence="1" type="ORF">IJ22_19830</name>
</gene>
<evidence type="ECO:0000313" key="1">
    <source>
        <dbReference type="EMBL" id="ALS22357.1"/>
    </source>
</evidence>
<reference evidence="1 2" key="2">
    <citation type="journal article" date="2016" name="Genome Announc.">
        <title>Complete Genome Sequences of Two Interactive Moderate Thermophiles, Paenibacillus napthalenovorans 32O-Y and Paenibacillus sp. 32O-W.</title>
        <authorList>
            <person name="Butler R.R.III."/>
            <person name="Wang J."/>
            <person name="Stark B.C."/>
            <person name="Pombert J.F."/>
        </authorList>
    </citation>
    <scope>NUCLEOTIDE SEQUENCE [LARGE SCALE GENOMIC DNA]</scope>
    <source>
        <strain evidence="1 2">32O-Y</strain>
    </source>
</reference>